<dbReference type="GO" id="GO:0140359">
    <property type="term" value="F:ABC-type transporter activity"/>
    <property type="evidence" value="ECO:0007669"/>
    <property type="project" value="InterPro"/>
</dbReference>
<comment type="subcellular location">
    <subcellularLocation>
        <location evidence="1">Cell membrane</location>
        <topology evidence="1">Multi-pass membrane protein</topology>
    </subcellularLocation>
</comment>
<proteinExistence type="predicted"/>
<dbReference type="InterPro" id="IPR013525">
    <property type="entry name" value="ABC2_TM"/>
</dbReference>
<gene>
    <name evidence="8" type="ORF">SAMN05421818_11236</name>
</gene>
<dbReference type="InterPro" id="IPR051449">
    <property type="entry name" value="ABC-2_transporter_component"/>
</dbReference>
<dbReference type="Gene3D" id="3.40.1710.10">
    <property type="entry name" value="abc type-2 transporter like domain"/>
    <property type="match status" value="1"/>
</dbReference>
<evidence type="ECO:0000256" key="5">
    <source>
        <dbReference type="ARBA" id="ARBA00023136"/>
    </source>
</evidence>
<feature type="transmembrane region" description="Helical" evidence="6">
    <location>
        <begin position="242"/>
        <end position="266"/>
    </location>
</feature>
<accession>A0A1G8ERM0</accession>
<reference evidence="9" key="1">
    <citation type="submission" date="2016-10" db="EMBL/GenBank/DDBJ databases">
        <authorList>
            <person name="Varghese N."/>
            <person name="Submissions S."/>
        </authorList>
    </citation>
    <scope>NUCLEOTIDE SEQUENCE [LARGE SCALE GENOMIC DNA]</scope>
    <source>
        <strain evidence="9">DSM 23313</strain>
    </source>
</reference>
<keyword evidence="4 6" id="KW-1133">Transmembrane helix</keyword>
<evidence type="ECO:0000256" key="3">
    <source>
        <dbReference type="ARBA" id="ARBA00022692"/>
    </source>
</evidence>
<dbReference type="STRING" id="702745.SAMN05421818_11236"/>
<dbReference type="EMBL" id="FNDQ01000012">
    <property type="protein sequence ID" value="SDH72516.1"/>
    <property type="molecule type" value="Genomic_DNA"/>
</dbReference>
<evidence type="ECO:0000256" key="2">
    <source>
        <dbReference type="ARBA" id="ARBA00022475"/>
    </source>
</evidence>
<protein>
    <submittedName>
        <fullName evidence="8">ABC-2 type transport system permease protein</fullName>
    </submittedName>
</protein>
<evidence type="ECO:0000259" key="7">
    <source>
        <dbReference type="Pfam" id="PF12698"/>
    </source>
</evidence>
<dbReference type="PANTHER" id="PTHR30294:SF47">
    <property type="entry name" value="INNER MEMBRANE TRANSPORT PERMEASE YHHJ"/>
    <property type="match status" value="1"/>
</dbReference>
<keyword evidence="3 6" id="KW-0812">Transmembrane</keyword>
<evidence type="ECO:0000256" key="1">
    <source>
        <dbReference type="ARBA" id="ARBA00004651"/>
    </source>
</evidence>
<evidence type="ECO:0000256" key="6">
    <source>
        <dbReference type="SAM" id="Phobius"/>
    </source>
</evidence>
<dbReference type="PANTHER" id="PTHR30294">
    <property type="entry name" value="MEMBRANE COMPONENT OF ABC TRANSPORTER YHHJ-RELATED"/>
    <property type="match status" value="1"/>
</dbReference>
<name>A0A1G8ERM0_9FLAO</name>
<dbReference type="AlphaFoldDB" id="A0A1G8ERM0"/>
<feature type="domain" description="ABC-2 type transporter transmembrane" evidence="7">
    <location>
        <begin position="1"/>
        <end position="348"/>
    </location>
</feature>
<feature type="transmembrane region" description="Helical" evidence="6">
    <location>
        <begin position="204"/>
        <end position="230"/>
    </location>
</feature>
<dbReference type="GO" id="GO:0005886">
    <property type="term" value="C:plasma membrane"/>
    <property type="evidence" value="ECO:0007669"/>
    <property type="project" value="UniProtKB-SubCell"/>
</dbReference>
<keyword evidence="9" id="KW-1185">Reference proteome</keyword>
<dbReference type="Pfam" id="PF12698">
    <property type="entry name" value="ABC2_membrane_3"/>
    <property type="match status" value="1"/>
</dbReference>
<feature type="transmembrane region" description="Helical" evidence="6">
    <location>
        <begin position="273"/>
        <end position="292"/>
    </location>
</feature>
<dbReference type="Proteomes" id="UP000243588">
    <property type="component" value="Unassembled WGS sequence"/>
</dbReference>
<evidence type="ECO:0000256" key="4">
    <source>
        <dbReference type="ARBA" id="ARBA00022989"/>
    </source>
</evidence>
<sequence length="363" mass="40711">MLGVPLILFIYYASLLGKGVSRDLPITLLDLDKSNLSRQFARTLESTSTMKIAYEVADEVEGQKTVRKGESFAMVIIPKDFQKNVQKSVYTNITCYYNGQYLLPAGLILRDFQLTAGIFAAGARVQVLQQGGAMLEQAVTMVSPVGTDSHVLYNPYTSYEYYLTIAFMPMAFQIVIMVVSIYAFGSVLRYRKGRELLVQGNGNIFTIILGKILPYTIVFSIIGFFMNTLLYYKIGIPFQGSFFVINLFFISFIVVCQSMAFFLASVMFSMRTALTIGGSYAALAFSFAGYTFPPEGMSAFIRGFNYIFPFHAYLRFIVDYAVRGFAYNSVQQTYVITLAVFVCVGIIGIPFYYNKLKRGGYNV</sequence>
<keyword evidence="5 6" id="KW-0472">Membrane</keyword>
<evidence type="ECO:0000313" key="8">
    <source>
        <dbReference type="EMBL" id="SDH72516.1"/>
    </source>
</evidence>
<feature type="transmembrane region" description="Helical" evidence="6">
    <location>
        <begin position="161"/>
        <end position="184"/>
    </location>
</feature>
<feature type="transmembrane region" description="Helical" evidence="6">
    <location>
        <begin position="334"/>
        <end position="353"/>
    </location>
</feature>
<keyword evidence="2" id="KW-1003">Cell membrane</keyword>
<organism evidence="8 9">
    <name type="scientific">Myroides phaeus</name>
    <dbReference type="NCBI Taxonomy" id="702745"/>
    <lineage>
        <taxon>Bacteria</taxon>
        <taxon>Pseudomonadati</taxon>
        <taxon>Bacteroidota</taxon>
        <taxon>Flavobacteriia</taxon>
        <taxon>Flavobacteriales</taxon>
        <taxon>Flavobacteriaceae</taxon>
        <taxon>Myroides</taxon>
    </lineage>
</organism>
<evidence type="ECO:0000313" key="9">
    <source>
        <dbReference type="Proteomes" id="UP000243588"/>
    </source>
</evidence>